<organism evidence="3 4">
    <name type="scientific">Stachybotrys elegans</name>
    <dbReference type="NCBI Taxonomy" id="80388"/>
    <lineage>
        <taxon>Eukaryota</taxon>
        <taxon>Fungi</taxon>
        <taxon>Dikarya</taxon>
        <taxon>Ascomycota</taxon>
        <taxon>Pezizomycotina</taxon>
        <taxon>Sordariomycetes</taxon>
        <taxon>Hypocreomycetidae</taxon>
        <taxon>Hypocreales</taxon>
        <taxon>Stachybotryaceae</taxon>
        <taxon>Stachybotrys</taxon>
    </lineage>
</organism>
<evidence type="ECO:0000313" key="4">
    <source>
        <dbReference type="Proteomes" id="UP000813444"/>
    </source>
</evidence>
<sequence length="405" mass="45354">MAILAVSFIHDEGVFGTPLKLACQYGQLPVVEYLMSTGRANILDRGHNNTASAPDVAAESGYLPCLRTILDYPEHGLRDAGLTPPGSDDGRRLLHHAIRSSAEEVINCVLEFLGLPTDTDERDSWKGQGFSDVQRDIAFQGLIAAIGTGRYAPIRLLADYFMLNNHMAISEVSKLDAQQLFGGRWYATSNNDLGAFKLLLELDNQRRLATGAVKDEFFHLTLHRCMQTAIKDGSLDVLRYLIEELGCDIYKVYSQDPNPTVGLFSQTALELAVEYGKLDIVRYLLEECSADVAVGDRVPLRTAISSRNTELLKLMLEYGGPVKAIQPSEELDFAGRERIAIETHGDRSAGDRDITLTWRVVEADFNPITWFRTSKAMSFFLITQDDQEWWRNVVQRSRRFRGVMA</sequence>
<dbReference type="OrthoDB" id="20872at2759"/>
<dbReference type="Gene3D" id="1.25.40.20">
    <property type="entry name" value="Ankyrin repeat-containing domain"/>
    <property type="match status" value="2"/>
</dbReference>
<dbReference type="Pfam" id="PF00023">
    <property type="entry name" value="Ank"/>
    <property type="match status" value="1"/>
</dbReference>
<dbReference type="SUPFAM" id="SSF48403">
    <property type="entry name" value="Ankyrin repeat"/>
    <property type="match status" value="1"/>
</dbReference>
<evidence type="ECO:0000256" key="2">
    <source>
        <dbReference type="ARBA" id="ARBA00023043"/>
    </source>
</evidence>
<comment type="caution">
    <text evidence="3">The sequence shown here is derived from an EMBL/GenBank/DDBJ whole genome shotgun (WGS) entry which is preliminary data.</text>
</comment>
<dbReference type="InterPro" id="IPR036770">
    <property type="entry name" value="Ankyrin_rpt-contain_sf"/>
</dbReference>
<dbReference type="Pfam" id="PF12796">
    <property type="entry name" value="Ank_2"/>
    <property type="match status" value="1"/>
</dbReference>
<dbReference type="EMBL" id="JAGPNK010000019">
    <property type="protein sequence ID" value="KAH7305279.1"/>
    <property type="molecule type" value="Genomic_DNA"/>
</dbReference>
<dbReference type="PANTHER" id="PTHR24198:SF165">
    <property type="entry name" value="ANKYRIN REPEAT-CONTAINING PROTEIN-RELATED"/>
    <property type="match status" value="1"/>
</dbReference>
<protein>
    <submittedName>
        <fullName evidence="3">Ankyrin repeat-containing domain protein</fullName>
    </submittedName>
</protein>
<keyword evidence="1" id="KW-0677">Repeat</keyword>
<keyword evidence="4" id="KW-1185">Reference proteome</keyword>
<keyword evidence="2" id="KW-0040">ANK repeat</keyword>
<dbReference type="SMART" id="SM00248">
    <property type="entry name" value="ANK"/>
    <property type="match status" value="5"/>
</dbReference>
<name>A0A8K0SFU3_9HYPO</name>
<gene>
    <name evidence="3" type="ORF">B0I35DRAFT_414058</name>
</gene>
<proteinExistence type="predicted"/>
<dbReference type="AlphaFoldDB" id="A0A8K0SFU3"/>
<evidence type="ECO:0000313" key="3">
    <source>
        <dbReference type="EMBL" id="KAH7305279.1"/>
    </source>
</evidence>
<dbReference type="Proteomes" id="UP000813444">
    <property type="component" value="Unassembled WGS sequence"/>
</dbReference>
<accession>A0A8K0SFU3</accession>
<dbReference type="PANTHER" id="PTHR24198">
    <property type="entry name" value="ANKYRIN REPEAT AND PROTEIN KINASE DOMAIN-CONTAINING PROTEIN"/>
    <property type="match status" value="1"/>
</dbReference>
<reference evidence="3" key="1">
    <citation type="journal article" date="2021" name="Nat. Commun.">
        <title>Genetic determinants of endophytism in the Arabidopsis root mycobiome.</title>
        <authorList>
            <person name="Mesny F."/>
            <person name="Miyauchi S."/>
            <person name="Thiergart T."/>
            <person name="Pickel B."/>
            <person name="Atanasova L."/>
            <person name="Karlsson M."/>
            <person name="Huettel B."/>
            <person name="Barry K.W."/>
            <person name="Haridas S."/>
            <person name="Chen C."/>
            <person name="Bauer D."/>
            <person name="Andreopoulos W."/>
            <person name="Pangilinan J."/>
            <person name="LaButti K."/>
            <person name="Riley R."/>
            <person name="Lipzen A."/>
            <person name="Clum A."/>
            <person name="Drula E."/>
            <person name="Henrissat B."/>
            <person name="Kohler A."/>
            <person name="Grigoriev I.V."/>
            <person name="Martin F.M."/>
            <person name="Hacquard S."/>
        </authorList>
    </citation>
    <scope>NUCLEOTIDE SEQUENCE</scope>
    <source>
        <strain evidence="3">MPI-CAGE-CH-0235</strain>
    </source>
</reference>
<dbReference type="InterPro" id="IPR002110">
    <property type="entry name" value="Ankyrin_rpt"/>
</dbReference>
<evidence type="ECO:0000256" key="1">
    <source>
        <dbReference type="ARBA" id="ARBA00022737"/>
    </source>
</evidence>